<name>A0A841GUA5_9BACT</name>
<accession>A0A841GUA5</accession>
<reference evidence="2 3" key="1">
    <citation type="submission" date="2020-08" db="EMBL/GenBank/DDBJ databases">
        <title>Genomic Encyclopedia of Type Strains, Phase IV (KMG-IV): sequencing the most valuable type-strain genomes for metagenomic binning, comparative biology and taxonomic classification.</title>
        <authorList>
            <person name="Goeker M."/>
        </authorList>
    </citation>
    <scope>NUCLEOTIDE SEQUENCE [LARGE SCALE GENOMIC DNA]</scope>
    <source>
        <strain evidence="2 3">DSM 29007</strain>
    </source>
</reference>
<dbReference type="AlphaFoldDB" id="A0A841GUA5"/>
<protein>
    <submittedName>
        <fullName evidence="2">Uncharacterized protein</fullName>
    </submittedName>
</protein>
<evidence type="ECO:0000256" key="1">
    <source>
        <dbReference type="SAM" id="Phobius"/>
    </source>
</evidence>
<proteinExistence type="predicted"/>
<keyword evidence="1" id="KW-0472">Membrane</keyword>
<comment type="caution">
    <text evidence="2">The sequence shown here is derived from an EMBL/GenBank/DDBJ whole genome shotgun (WGS) entry which is preliminary data.</text>
</comment>
<keyword evidence="3" id="KW-1185">Reference proteome</keyword>
<keyword evidence="1" id="KW-1133">Transmembrane helix</keyword>
<feature type="transmembrane region" description="Helical" evidence="1">
    <location>
        <begin position="51"/>
        <end position="72"/>
    </location>
</feature>
<organism evidence="2 3">
    <name type="scientific">Longimicrobium terrae</name>
    <dbReference type="NCBI Taxonomy" id="1639882"/>
    <lineage>
        <taxon>Bacteria</taxon>
        <taxon>Pseudomonadati</taxon>
        <taxon>Gemmatimonadota</taxon>
        <taxon>Longimicrobiia</taxon>
        <taxon>Longimicrobiales</taxon>
        <taxon>Longimicrobiaceae</taxon>
        <taxon>Longimicrobium</taxon>
    </lineage>
</organism>
<dbReference type="RefSeq" id="WP_184430720.1">
    <property type="nucleotide sequence ID" value="NZ_JABDTL010000001.1"/>
</dbReference>
<gene>
    <name evidence="2" type="ORF">HNQ61_001928</name>
</gene>
<dbReference type="EMBL" id="JACHIA010000004">
    <property type="protein sequence ID" value="MBB6070309.1"/>
    <property type="molecule type" value="Genomic_DNA"/>
</dbReference>
<feature type="transmembrane region" description="Helical" evidence="1">
    <location>
        <begin position="15"/>
        <end position="39"/>
    </location>
</feature>
<evidence type="ECO:0000313" key="2">
    <source>
        <dbReference type="EMBL" id="MBB6070309.1"/>
    </source>
</evidence>
<evidence type="ECO:0000313" key="3">
    <source>
        <dbReference type="Proteomes" id="UP000582837"/>
    </source>
</evidence>
<dbReference type="Proteomes" id="UP000582837">
    <property type="component" value="Unassembled WGS sequence"/>
</dbReference>
<keyword evidence="1" id="KW-0812">Transmembrane</keyword>
<sequence length="78" mass="8278">MLIVQAAQRLPEPSWVGLGAMGFFFAAAAILFIWAAVAGLRAGTAMRDHQVVYPASVLMLAGSACMVAGMIISHTRRM</sequence>